<evidence type="ECO:0000259" key="1">
    <source>
        <dbReference type="Pfam" id="PF19054"/>
    </source>
</evidence>
<reference evidence="2 3" key="1">
    <citation type="submission" date="2023-01" db="EMBL/GenBank/DDBJ databases">
        <title>Draft genome sequence of Nocardiopsis sp. RSe5-2 isolated from halophytes.</title>
        <authorList>
            <person name="Duangmal K."/>
            <person name="Chantavorakit T."/>
        </authorList>
    </citation>
    <scope>NUCLEOTIDE SEQUENCE [LARGE SCALE GENOMIC DNA]</scope>
    <source>
        <strain evidence="2 3">RSe5-2</strain>
    </source>
</reference>
<dbReference type="RefSeq" id="WP_270687937.1">
    <property type="nucleotide sequence ID" value="NZ_JAQFWQ010000068.1"/>
</dbReference>
<dbReference type="Pfam" id="PF19054">
    <property type="entry name" value="DUF5753"/>
    <property type="match status" value="1"/>
</dbReference>
<dbReference type="EMBL" id="JAQFWQ010000068">
    <property type="protein sequence ID" value="MDA2813125.1"/>
    <property type="molecule type" value="Genomic_DNA"/>
</dbReference>
<organism evidence="2 3">
    <name type="scientific">Nocardiopsis endophytica</name>
    <dbReference type="NCBI Taxonomy" id="3018445"/>
    <lineage>
        <taxon>Bacteria</taxon>
        <taxon>Bacillati</taxon>
        <taxon>Actinomycetota</taxon>
        <taxon>Actinomycetes</taxon>
        <taxon>Streptosporangiales</taxon>
        <taxon>Nocardiopsidaceae</taxon>
        <taxon>Nocardiopsis</taxon>
    </lineage>
</organism>
<accession>A0ABT4U9R0</accession>
<proteinExistence type="predicted"/>
<dbReference type="InterPro" id="IPR043917">
    <property type="entry name" value="DUF5753"/>
</dbReference>
<comment type="caution">
    <text evidence="2">The sequence shown here is derived from an EMBL/GenBank/DDBJ whole genome shotgun (WGS) entry which is preliminary data.</text>
</comment>
<name>A0ABT4U9R0_9ACTN</name>
<gene>
    <name evidence="2" type="ORF">O4J56_20935</name>
</gene>
<evidence type="ECO:0000313" key="2">
    <source>
        <dbReference type="EMBL" id="MDA2813125.1"/>
    </source>
</evidence>
<feature type="domain" description="DUF5753" evidence="1">
    <location>
        <begin position="12"/>
        <end position="188"/>
    </location>
</feature>
<sequence length="196" mass="22068">MFDAAFPRGVGEYLDAEKRASMIRQYHTSLVPGLLQTPEYARTTLTAANPFTTKDEIEQWVISRVKRQSLLDCSTHPAFWVIIDESALLRPVGGNSLMSDQIMRIIDHHESRRIRLQLTPFTALHPPGLTGPFLILSFPDQADVVYVETVAKGEMVSEPEVVESVTQLFSTLQSAAMSPEESVERLHEIQKEFNGR</sequence>
<dbReference type="Proteomes" id="UP001527866">
    <property type="component" value="Unassembled WGS sequence"/>
</dbReference>
<keyword evidence="3" id="KW-1185">Reference proteome</keyword>
<protein>
    <submittedName>
        <fullName evidence="2">DUF5753 domain-containing protein</fullName>
    </submittedName>
</protein>
<evidence type="ECO:0000313" key="3">
    <source>
        <dbReference type="Proteomes" id="UP001527866"/>
    </source>
</evidence>